<dbReference type="SUPFAM" id="SSF100950">
    <property type="entry name" value="NagB/RpiA/CoA transferase-like"/>
    <property type="match status" value="1"/>
</dbReference>
<dbReference type="InterPro" id="IPR050313">
    <property type="entry name" value="Carb_Metab_HTH_regulators"/>
</dbReference>
<dbReference type="PANTHER" id="PTHR30363">
    <property type="entry name" value="HTH-TYPE TRANSCRIPTIONAL REGULATOR SRLR-RELATED"/>
    <property type="match status" value="1"/>
</dbReference>
<dbReference type="SMART" id="SM00420">
    <property type="entry name" value="HTH_DEOR"/>
    <property type="match status" value="1"/>
</dbReference>
<dbReference type="Proteomes" id="UP000294911">
    <property type="component" value="Unassembled WGS sequence"/>
</dbReference>
<keyword evidence="1" id="KW-0805">Transcription regulation</keyword>
<evidence type="ECO:0000256" key="3">
    <source>
        <dbReference type="ARBA" id="ARBA00023163"/>
    </source>
</evidence>
<keyword evidence="3" id="KW-0804">Transcription</keyword>
<keyword evidence="6" id="KW-1185">Reference proteome</keyword>
<dbReference type="InterPro" id="IPR001034">
    <property type="entry name" value="DeoR_HTH"/>
</dbReference>
<gene>
    <name evidence="5" type="ORF">EV191_11030</name>
</gene>
<dbReference type="AlphaFoldDB" id="A0A4R2QGW3"/>
<dbReference type="Gene3D" id="1.10.10.10">
    <property type="entry name" value="Winged helix-like DNA-binding domain superfamily/Winged helix DNA-binding domain"/>
    <property type="match status" value="1"/>
</dbReference>
<dbReference type="Gene3D" id="3.40.50.1360">
    <property type="match status" value="1"/>
</dbReference>
<protein>
    <submittedName>
        <fullName evidence="5">DeoR family transcriptional regulator</fullName>
    </submittedName>
</protein>
<dbReference type="PROSITE" id="PS00894">
    <property type="entry name" value="HTH_DEOR_1"/>
    <property type="match status" value="1"/>
</dbReference>
<dbReference type="OrthoDB" id="7688673at2"/>
<dbReference type="PANTHER" id="PTHR30363:SF44">
    <property type="entry name" value="AGA OPERON TRANSCRIPTIONAL REPRESSOR-RELATED"/>
    <property type="match status" value="1"/>
</dbReference>
<dbReference type="InterPro" id="IPR036390">
    <property type="entry name" value="WH_DNA-bd_sf"/>
</dbReference>
<dbReference type="InterPro" id="IPR037171">
    <property type="entry name" value="NagB/RpiA_transferase-like"/>
</dbReference>
<dbReference type="GO" id="GO:0003677">
    <property type="term" value="F:DNA binding"/>
    <property type="evidence" value="ECO:0007669"/>
    <property type="project" value="UniProtKB-KW"/>
</dbReference>
<evidence type="ECO:0000313" key="6">
    <source>
        <dbReference type="Proteomes" id="UP000294911"/>
    </source>
</evidence>
<name>A0A4R2QGW3_9PSEU</name>
<dbReference type="EMBL" id="SLXQ01000010">
    <property type="protein sequence ID" value="TCP48473.1"/>
    <property type="molecule type" value="Genomic_DNA"/>
</dbReference>
<comment type="caution">
    <text evidence="5">The sequence shown here is derived from an EMBL/GenBank/DDBJ whole genome shotgun (WGS) entry which is preliminary data.</text>
</comment>
<dbReference type="Pfam" id="PF00455">
    <property type="entry name" value="DeoRC"/>
    <property type="match status" value="1"/>
</dbReference>
<keyword evidence="2" id="KW-0238">DNA-binding</keyword>
<organism evidence="5 6">
    <name type="scientific">Tamaricihabitans halophyticus</name>
    <dbReference type="NCBI Taxonomy" id="1262583"/>
    <lineage>
        <taxon>Bacteria</taxon>
        <taxon>Bacillati</taxon>
        <taxon>Actinomycetota</taxon>
        <taxon>Actinomycetes</taxon>
        <taxon>Pseudonocardiales</taxon>
        <taxon>Pseudonocardiaceae</taxon>
        <taxon>Tamaricihabitans</taxon>
    </lineage>
</organism>
<dbReference type="InterPro" id="IPR018356">
    <property type="entry name" value="Tscrpt_reg_HTH_DeoR_CS"/>
</dbReference>
<dbReference type="GO" id="GO:0003700">
    <property type="term" value="F:DNA-binding transcription factor activity"/>
    <property type="evidence" value="ECO:0007669"/>
    <property type="project" value="InterPro"/>
</dbReference>
<evidence type="ECO:0000256" key="1">
    <source>
        <dbReference type="ARBA" id="ARBA00023015"/>
    </source>
</evidence>
<accession>A0A4R2QGW3</accession>
<dbReference type="SUPFAM" id="SSF46785">
    <property type="entry name" value="Winged helix' DNA-binding domain"/>
    <property type="match status" value="1"/>
</dbReference>
<evidence type="ECO:0000313" key="5">
    <source>
        <dbReference type="EMBL" id="TCP48473.1"/>
    </source>
</evidence>
<dbReference type="PROSITE" id="PS51000">
    <property type="entry name" value="HTH_DEOR_2"/>
    <property type="match status" value="1"/>
</dbReference>
<feature type="domain" description="HTH deoR-type" evidence="4">
    <location>
        <begin position="3"/>
        <end position="58"/>
    </location>
</feature>
<sequence length="261" mass="27663">MLAAERHARIAQAVQGDRVVSTVELAELLRVSTETIRRDLAELETKGLLRRVRGGATRTNHLGDEAPFAERSGSANEAKSVIGTLALSVLQPGQTVVIDVGTTAMQVARALAGEFTGVVLTCSVLVANELAEASGIEVHLSAGRMRKGDLALSGPAAQNFFDDVFADVAFLGSGGVHAEAGLTDFYLDECHVRRIIMRNSAMNYVLADSGKHQRIAPYRVAPLEQTGGVITDRYPPEELARTITGAGGRIICPDSAKGESV</sequence>
<dbReference type="Pfam" id="PF08220">
    <property type="entry name" value="HTH_DeoR"/>
    <property type="match status" value="1"/>
</dbReference>
<dbReference type="InterPro" id="IPR014036">
    <property type="entry name" value="DeoR-like_C"/>
</dbReference>
<proteinExistence type="predicted"/>
<evidence type="ECO:0000259" key="4">
    <source>
        <dbReference type="PROSITE" id="PS51000"/>
    </source>
</evidence>
<evidence type="ECO:0000256" key="2">
    <source>
        <dbReference type="ARBA" id="ARBA00023125"/>
    </source>
</evidence>
<dbReference type="RefSeq" id="WP_132878757.1">
    <property type="nucleotide sequence ID" value="NZ_SLXQ01000010.1"/>
</dbReference>
<dbReference type="SMART" id="SM01134">
    <property type="entry name" value="DeoRC"/>
    <property type="match status" value="1"/>
</dbReference>
<dbReference type="InterPro" id="IPR036388">
    <property type="entry name" value="WH-like_DNA-bd_sf"/>
</dbReference>
<reference evidence="5 6" key="1">
    <citation type="submission" date="2019-03" db="EMBL/GenBank/DDBJ databases">
        <title>Genomic Encyclopedia of Type Strains, Phase IV (KMG-IV): sequencing the most valuable type-strain genomes for metagenomic binning, comparative biology and taxonomic classification.</title>
        <authorList>
            <person name="Goeker M."/>
        </authorList>
    </citation>
    <scope>NUCLEOTIDE SEQUENCE [LARGE SCALE GENOMIC DNA]</scope>
    <source>
        <strain evidence="5 6">DSM 45765</strain>
    </source>
</reference>
<dbReference type="PRINTS" id="PR00037">
    <property type="entry name" value="HTHLACR"/>
</dbReference>